<evidence type="ECO:0000259" key="5">
    <source>
        <dbReference type="Pfam" id="PF00464"/>
    </source>
</evidence>
<comment type="subunit">
    <text evidence="4">Homodimer.</text>
</comment>
<dbReference type="InterPro" id="IPR015421">
    <property type="entry name" value="PyrdxlP-dep_Trfase_major"/>
</dbReference>
<comment type="pathway">
    <text evidence="4">One-carbon metabolism; tetrahydrofolate interconversion.</text>
</comment>
<keyword evidence="4" id="KW-0963">Cytoplasm</keyword>
<dbReference type="PANTHER" id="PTHR11680:SF35">
    <property type="entry name" value="SERINE HYDROXYMETHYLTRANSFERASE 1"/>
    <property type="match status" value="1"/>
</dbReference>
<dbReference type="InterPro" id="IPR015422">
    <property type="entry name" value="PyrdxlP-dep_Trfase_small"/>
</dbReference>
<keyword evidence="4" id="KW-0554">One-carbon metabolism</keyword>
<comment type="subcellular location">
    <subcellularLocation>
        <location evidence="4">Cytoplasm</location>
    </subcellularLocation>
</comment>
<evidence type="ECO:0000313" key="6">
    <source>
        <dbReference type="EMBL" id="MFC1417255.1"/>
    </source>
</evidence>
<keyword evidence="3 4" id="KW-0663">Pyridoxal phosphate</keyword>
<comment type="caution">
    <text evidence="4">Lacks conserved residue(s) required for the propagation of feature annotation.</text>
</comment>
<feature type="site" description="Plays an important role in substrate specificity" evidence="4">
    <location>
        <position position="225"/>
    </location>
</feature>
<keyword evidence="7" id="KW-1185">Reference proteome</keyword>
<comment type="function">
    <text evidence="4">Catalyzes the reversible interconversion of serine and glycine with tetrahydrofolate (THF) serving as the one-carbon carrier. This reaction serves as the major source of one-carbon groups required for the biosynthesis of purines, thymidylate, methionine, and other important biomolecules. Also exhibits THF-independent aldolase activity toward beta-hydroxyamino acids, producing glycine and aldehydes, via a retro-aldol mechanism.</text>
</comment>
<dbReference type="InterPro" id="IPR015424">
    <property type="entry name" value="PyrdxlP-dep_Trfase"/>
</dbReference>
<accession>A0ABV6VTZ8</accession>
<reference evidence="6 7" key="1">
    <citation type="submission" date="2024-09" db="EMBL/GenBank/DDBJ databases">
        <authorList>
            <person name="Lee S.D."/>
        </authorList>
    </citation>
    <scope>NUCLEOTIDE SEQUENCE [LARGE SCALE GENOMIC DNA]</scope>
    <source>
        <strain evidence="6 7">N8-3</strain>
    </source>
</reference>
<gene>
    <name evidence="4 6" type="primary">glyA</name>
    <name evidence="6" type="ORF">ACEZDE_11430</name>
</gene>
<comment type="catalytic activity">
    <reaction evidence="4">
        <text>(6R)-5,10-methylene-5,6,7,8-tetrahydrofolate + glycine + H2O = (6S)-5,6,7,8-tetrahydrofolate + L-serine</text>
        <dbReference type="Rhea" id="RHEA:15481"/>
        <dbReference type="ChEBI" id="CHEBI:15377"/>
        <dbReference type="ChEBI" id="CHEBI:15636"/>
        <dbReference type="ChEBI" id="CHEBI:33384"/>
        <dbReference type="ChEBI" id="CHEBI:57305"/>
        <dbReference type="ChEBI" id="CHEBI:57453"/>
        <dbReference type="EC" id="2.1.2.1"/>
    </reaction>
</comment>
<dbReference type="RefSeq" id="WP_380535216.1">
    <property type="nucleotide sequence ID" value="NZ_JBHFAB010000007.1"/>
</dbReference>
<dbReference type="GO" id="GO:0004372">
    <property type="term" value="F:glycine hydroxymethyltransferase activity"/>
    <property type="evidence" value="ECO:0007669"/>
    <property type="project" value="UniProtKB-EC"/>
</dbReference>
<comment type="cofactor">
    <cofactor evidence="1 4">
        <name>pyridoxal 5'-phosphate</name>
        <dbReference type="ChEBI" id="CHEBI:597326"/>
    </cofactor>
</comment>
<organism evidence="6 7">
    <name type="scientific">Streptacidiphilus cavernicola</name>
    <dbReference type="NCBI Taxonomy" id="3342716"/>
    <lineage>
        <taxon>Bacteria</taxon>
        <taxon>Bacillati</taxon>
        <taxon>Actinomycetota</taxon>
        <taxon>Actinomycetes</taxon>
        <taxon>Kitasatosporales</taxon>
        <taxon>Streptomycetaceae</taxon>
        <taxon>Streptacidiphilus</taxon>
    </lineage>
</organism>
<evidence type="ECO:0000256" key="2">
    <source>
        <dbReference type="ARBA" id="ARBA00006376"/>
    </source>
</evidence>
<dbReference type="Proteomes" id="UP001592531">
    <property type="component" value="Unassembled WGS sequence"/>
</dbReference>
<proteinExistence type="inferred from homology"/>
<feature type="binding site" evidence="4">
    <location>
        <position position="117"/>
    </location>
    <ligand>
        <name>(6S)-5,6,7,8-tetrahydrofolate</name>
        <dbReference type="ChEBI" id="CHEBI:57453"/>
    </ligand>
</feature>
<feature type="binding site" evidence="4">
    <location>
        <begin position="121"/>
        <end position="123"/>
    </location>
    <ligand>
        <name>(6S)-5,6,7,8-tetrahydrofolate</name>
        <dbReference type="ChEBI" id="CHEBI:57453"/>
    </ligand>
</feature>
<dbReference type="Gene3D" id="3.90.1150.10">
    <property type="entry name" value="Aspartate Aminotransferase, domain 1"/>
    <property type="match status" value="1"/>
</dbReference>
<comment type="pathway">
    <text evidence="4">Amino-acid biosynthesis; glycine biosynthesis; glycine from L-serine: step 1/1.</text>
</comment>
<name>A0ABV6VTZ8_9ACTN</name>
<dbReference type="InterPro" id="IPR049943">
    <property type="entry name" value="Ser_HO-MeTrfase-like"/>
</dbReference>
<feature type="binding site" evidence="4">
    <location>
        <position position="240"/>
    </location>
    <ligand>
        <name>(6S)-5,6,7,8-tetrahydrofolate</name>
        <dbReference type="ChEBI" id="CHEBI:57453"/>
    </ligand>
</feature>
<comment type="similarity">
    <text evidence="2 4">Belongs to the SHMT family.</text>
</comment>
<dbReference type="PIRSF" id="PIRSF000412">
    <property type="entry name" value="SHMT"/>
    <property type="match status" value="1"/>
</dbReference>
<feature type="modified residue" description="N6-(pyridoxal phosphate)lysine" evidence="4">
    <location>
        <position position="226"/>
    </location>
</feature>
<dbReference type="SUPFAM" id="SSF53383">
    <property type="entry name" value="PLP-dependent transferases"/>
    <property type="match status" value="1"/>
</dbReference>
<dbReference type="Pfam" id="PF00464">
    <property type="entry name" value="SHMT"/>
    <property type="match status" value="1"/>
</dbReference>
<dbReference type="PANTHER" id="PTHR11680">
    <property type="entry name" value="SERINE HYDROXYMETHYLTRANSFERASE"/>
    <property type="match status" value="1"/>
</dbReference>
<keyword evidence="4 6" id="KW-0808">Transferase</keyword>
<dbReference type="HAMAP" id="MF_00051">
    <property type="entry name" value="SHMT"/>
    <property type="match status" value="1"/>
</dbReference>
<evidence type="ECO:0000256" key="3">
    <source>
        <dbReference type="ARBA" id="ARBA00022898"/>
    </source>
</evidence>
<evidence type="ECO:0000256" key="4">
    <source>
        <dbReference type="HAMAP-Rule" id="MF_00051"/>
    </source>
</evidence>
<protein>
    <recommendedName>
        <fullName evidence="4">Serine hydroxymethyltransferase</fullName>
        <shortName evidence="4">SHMT</shortName>
        <shortName evidence="4">Serine methylase</shortName>
        <ecNumber evidence="4">2.1.2.1</ecNumber>
    </recommendedName>
</protein>
<evidence type="ECO:0000256" key="1">
    <source>
        <dbReference type="ARBA" id="ARBA00001933"/>
    </source>
</evidence>
<keyword evidence="4" id="KW-0028">Amino-acid biosynthesis</keyword>
<dbReference type="NCBIfam" id="NF000586">
    <property type="entry name" value="PRK00011.1"/>
    <property type="match status" value="1"/>
</dbReference>
<dbReference type="InterPro" id="IPR039429">
    <property type="entry name" value="SHMT-like_dom"/>
</dbReference>
<dbReference type="Gene3D" id="3.40.640.10">
    <property type="entry name" value="Type I PLP-dependent aspartate aminotransferase-like (Major domain)"/>
    <property type="match status" value="1"/>
</dbReference>
<feature type="domain" description="Serine hydroxymethyltransferase-like" evidence="5">
    <location>
        <begin position="4"/>
        <end position="379"/>
    </location>
</feature>
<evidence type="ECO:0000313" key="7">
    <source>
        <dbReference type="Proteomes" id="UP001592531"/>
    </source>
</evidence>
<sequence length="415" mass="43086">MAVLSEQDPRLADVLAAEQRRRASQLHLLAGENFSAPSVRAVLAGPLADKYAEGYPGHRHHTGCAHADQVELLAVERAKALFGAAHANVQPHSGTSAILAAYAALLRPGDAVLALSLQHGGHLTHGSGANFSGRWFDFTGYGVRERDGLLDLDQVRDLARAVRPKAILAGAISYPRALDWAAFRAVADEVGAYLVADAAQTIGLVAGGVLDSPVPYADVVCGVTHKLLGGPRGGLLLCTEELAGRVDRAVFPFTQGGPAMNQIAAKALVLGLAATPEYAGYARRTVANAQALAAALAAEGLRPLTGGTDTHLVTADARPLRLTGQEAERRCEAAGVLLGRCAVPFDQAPPASASGVRLGTACVTTQGMGVPEMAEVGALVGRALRADGQEEARAVAAEVRALTGRFPPEPEQSWL</sequence>
<dbReference type="EMBL" id="JBHFAB010000007">
    <property type="protein sequence ID" value="MFC1417255.1"/>
    <property type="molecule type" value="Genomic_DNA"/>
</dbReference>
<dbReference type="InterPro" id="IPR001085">
    <property type="entry name" value="Ser_HO-MeTrfase"/>
</dbReference>
<dbReference type="EC" id="2.1.2.1" evidence="4"/>
<comment type="caution">
    <text evidence="6">The sequence shown here is derived from an EMBL/GenBank/DDBJ whole genome shotgun (WGS) entry which is preliminary data.</text>
</comment>